<reference evidence="1" key="1">
    <citation type="submission" date="2022-03" db="EMBL/GenBank/DDBJ databases">
        <title>Draft genome sequence of Aduncisulcus paluster, a free-living microaerophilic Fornicata.</title>
        <authorList>
            <person name="Yuyama I."/>
            <person name="Kume K."/>
            <person name="Tamura T."/>
            <person name="Inagaki Y."/>
            <person name="Hashimoto T."/>
        </authorList>
    </citation>
    <scope>NUCLEOTIDE SEQUENCE</scope>
    <source>
        <strain evidence="1">NY0171</strain>
    </source>
</reference>
<protein>
    <submittedName>
        <fullName evidence="1">Uncharacterized protein</fullName>
    </submittedName>
</protein>
<feature type="non-terminal residue" evidence="1">
    <location>
        <position position="1"/>
    </location>
</feature>
<organism evidence="1 2">
    <name type="scientific">Aduncisulcus paluster</name>
    <dbReference type="NCBI Taxonomy" id="2918883"/>
    <lineage>
        <taxon>Eukaryota</taxon>
        <taxon>Metamonada</taxon>
        <taxon>Carpediemonas-like organisms</taxon>
        <taxon>Aduncisulcus</taxon>
    </lineage>
</organism>
<comment type="caution">
    <text evidence="1">The sequence shown here is derived from an EMBL/GenBank/DDBJ whole genome shotgun (WGS) entry which is preliminary data.</text>
</comment>
<evidence type="ECO:0000313" key="1">
    <source>
        <dbReference type="EMBL" id="GKT31505.1"/>
    </source>
</evidence>
<dbReference type="EMBL" id="BQXS01002173">
    <property type="protein sequence ID" value="GKT31505.1"/>
    <property type="molecule type" value="Genomic_DNA"/>
</dbReference>
<evidence type="ECO:0000313" key="2">
    <source>
        <dbReference type="Proteomes" id="UP001057375"/>
    </source>
</evidence>
<keyword evidence="2" id="KW-1185">Reference proteome</keyword>
<dbReference type="Proteomes" id="UP001057375">
    <property type="component" value="Unassembled WGS sequence"/>
</dbReference>
<proteinExistence type="predicted"/>
<sequence length="76" mass="8583">VVYSIIPISAFLMILYLIKDTIRIFKEIKERCGTNAAVEQKAEVMITQVMYSGIDSFSFMAVPFSCWQDHSCLLAG</sequence>
<gene>
    <name evidence="1" type="ORF">ADUPG1_002058</name>
</gene>
<name>A0ABQ5KG38_9EUKA</name>
<accession>A0ABQ5KG38</accession>